<dbReference type="SUPFAM" id="SSF56176">
    <property type="entry name" value="FAD-binding/transporter-associated domain-like"/>
    <property type="match status" value="1"/>
</dbReference>
<dbReference type="RefSeq" id="WP_114590971.1">
    <property type="nucleotide sequence ID" value="NZ_CP031165.1"/>
</dbReference>
<comment type="pathway">
    <text evidence="1">Cofactor biosynthesis; L-ascorbate biosynthesis.</text>
</comment>
<dbReference type="GO" id="GO:0003885">
    <property type="term" value="F:D-arabinono-1,4-lactone oxidase activity"/>
    <property type="evidence" value="ECO:0007669"/>
    <property type="project" value="InterPro"/>
</dbReference>
<evidence type="ECO:0000256" key="4">
    <source>
        <dbReference type="ARBA" id="ARBA00022644"/>
    </source>
</evidence>
<dbReference type="Gene3D" id="3.30.70.2520">
    <property type="match status" value="1"/>
</dbReference>
<dbReference type="InterPro" id="IPR016169">
    <property type="entry name" value="FAD-bd_PCMH_sub2"/>
</dbReference>
<evidence type="ECO:0000256" key="6">
    <source>
        <dbReference type="ARBA" id="ARBA00023002"/>
    </source>
</evidence>
<reference evidence="8 9" key="1">
    <citation type="submission" date="2018-09" db="EMBL/GenBank/DDBJ databases">
        <title>Complete genome sequence of Euzebya sp. DY32-46 isolated from seawater of Pacific Ocean.</title>
        <authorList>
            <person name="Xu L."/>
            <person name="Wu Y.-H."/>
            <person name="Xu X.-W."/>
        </authorList>
    </citation>
    <scope>NUCLEOTIDE SEQUENCE [LARGE SCALE GENOMIC DNA]</scope>
    <source>
        <strain evidence="8 9">DY32-46</strain>
    </source>
</reference>
<dbReference type="InterPro" id="IPR006094">
    <property type="entry name" value="Oxid_FAD_bind_N"/>
</dbReference>
<dbReference type="Pfam" id="PF04030">
    <property type="entry name" value="ALO"/>
    <property type="match status" value="1"/>
</dbReference>
<dbReference type="PROSITE" id="PS00862">
    <property type="entry name" value="OX2_COVAL_FAD"/>
    <property type="match status" value="1"/>
</dbReference>
<evidence type="ECO:0000313" key="8">
    <source>
        <dbReference type="EMBL" id="AXV06289.1"/>
    </source>
</evidence>
<evidence type="ECO:0000256" key="2">
    <source>
        <dbReference type="ARBA" id="ARBA00005466"/>
    </source>
</evidence>
<name>A0A346XVP2_9ACTN</name>
<dbReference type="InterPro" id="IPR010031">
    <property type="entry name" value="FAD_lactone_oxidase-like"/>
</dbReference>
<dbReference type="AlphaFoldDB" id="A0A346XVP2"/>
<dbReference type="EMBL" id="CP031165">
    <property type="protein sequence ID" value="AXV06289.1"/>
    <property type="molecule type" value="Genomic_DNA"/>
</dbReference>
<dbReference type="GO" id="GO:0019853">
    <property type="term" value="P:L-ascorbic acid biosynthetic process"/>
    <property type="evidence" value="ECO:0007669"/>
    <property type="project" value="UniProtKB-UniPathway"/>
</dbReference>
<keyword evidence="5" id="KW-0274">FAD</keyword>
<sequence>MPRPTAARWSSWSGAVKANPTHLVRPESVAELAALVTAVGERGGTLRPTGTGHSFTPLASSEDTMVQLDLLDHDRVDITPDGRSATVSGGTTLRVLARRLAAAGLAVPRFGDIDGQTVAGALSTGTHDTGSGLGPLHTAVEGVELVDGTGTVRWVDHADLPAARLGLGALGVIVRVRMAVTPAVVLATRTAKVRLDDVLADFPHHTADHDLAEFSWLPHTGWARLRLGDITDEPPTASMTVRRAADLLADRGSTWVAGQVARTFPERSSVLGGFLAATTGDVASRRPGHEAARALPPLRFQSTAFAVPVDALGPLVRQLEALVARDDLPLVLPVRVRTVAADRSAWLSPMWDRESLVVSVRTVRGMPYTALFGVVQQLCRGFGGRPHWGLMHTLGVEELSELYPRWEDFVEVRRRFDPRGVLESPYLRRVLGPIS</sequence>
<dbReference type="Gene3D" id="3.30.465.10">
    <property type="match status" value="1"/>
</dbReference>
<comment type="similarity">
    <text evidence="2">Belongs to the oxygen-dependent FAD-linked oxidoreductase family.</text>
</comment>
<dbReference type="PANTHER" id="PTHR43762:SF1">
    <property type="entry name" value="D-ARABINONO-1,4-LACTONE OXIDASE"/>
    <property type="match status" value="1"/>
</dbReference>
<accession>A0A346XVP2</accession>
<keyword evidence="9" id="KW-1185">Reference proteome</keyword>
<keyword evidence="4" id="KW-0060">Ascorbate biosynthesis</keyword>
<dbReference type="Pfam" id="PF01565">
    <property type="entry name" value="FAD_binding_4"/>
    <property type="match status" value="1"/>
</dbReference>
<dbReference type="Gene3D" id="3.30.43.10">
    <property type="entry name" value="Uridine Diphospho-n-acetylenolpyruvylglucosamine Reductase, domain 2"/>
    <property type="match status" value="1"/>
</dbReference>
<keyword evidence="3" id="KW-0285">Flavoprotein</keyword>
<keyword evidence="6" id="KW-0560">Oxidoreductase</keyword>
<evidence type="ECO:0000259" key="7">
    <source>
        <dbReference type="PROSITE" id="PS51387"/>
    </source>
</evidence>
<dbReference type="PANTHER" id="PTHR43762">
    <property type="entry name" value="L-GULONOLACTONE OXIDASE"/>
    <property type="match status" value="1"/>
</dbReference>
<dbReference type="InterPro" id="IPR036318">
    <property type="entry name" value="FAD-bd_PCMH-like_sf"/>
</dbReference>
<dbReference type="InterPro" id="IPR006093">
    <property type="entry name" value="Oxy_OxRdtase_FAD_BS"/>
</dbReference>
<dbReference type="Proteomes" id="UP000264006">
    <property type="component" value="Chromosome"/>
</dbReference>
<dbReference type="InterPro" id="IPR016171">
    <property type="entry name" value="Vanillyl_alc_oxidase_C-sub2"/>
</dbReference>
<protein>
    <submittedName>
        <fullName evidence="8">Oxidoreductase, FAD-binding</fullName>
    </submittedName>
</protein>
<proteinExistence type="inferred from homology"/>
<dbReference type="GO" id="GO:0071949">
    <property type="term" value="F:FAD binding"/>
    <property type="evidence" value="ECO:0007669"/>
    <property type="project" value="InterPro"/>
</dbReference>
<dbReference type="PROSITE" id="PS51387">
    <property type="entry name" value="FAD_PCMH"/>
    <property type="match status" value="1"/>
</dbReference>
<dbReference type="InterPro" id="IPR016164">
    <property type="entry name" value="FAD-linked_Oxase-like_C"/>
</dbReference>
<dbReference type="InterPro" id="IPR007173">
    <property type="entry name" value="ALO_C"/>
</dbReference>
<dbReference type="NCBIfam" id="TIGR01679">
    <property type="entry name" value="bact_FAD_ox"/>
    <property type="match status" value="1"/>
</dbReference>
<gene>
    <name evidence="8" type="ORF">DVS28_a1597</name>
</gene>
<dbReference type="GO" id="GO:0016020">
    <property type="term" value="C:membrane"/>
    <property type="evidence" value="ECO:0007669"/>
    <property type="project" value="InterPro"/>
</dbReference>
<dbReference type="Gene3D" id="1.10.45.10">
    <property type="entry name" value="Vanillyl-alcohol Oxidase, Chain A, domain 4"/>
    <property type="match status" value="1"/>
</dbReference>
<dbReference type="InterPro" id="IPR016167">
    <property type="entry name" value="FAD-bd_PCMH_sub1"/>
</dbReference>
<evidence type="ECO:0000256" key="5">
    <source>
        <dbReference type="ARBA" id="ARBA00022827"/>
    </source>
</evidence>
<dbReference type="KEGG" id="euz:DVS28_a1597"/>
<dbReference type="OrthoDB" id="9800184at2"/>
<dbReference type="UniPathway" id="UPA00132"/>
<organism evidence="8 9">
    <name type="scientific">Euzebya pacifica</name>
    <dbReference type="NCBI Taxonomy" id="1608957"/>
    <lineage>
        <taxon>Bacteria</taxon>
        <taxon>Bacillati</taxon>
        <taxon>Actinomycetota</taxon>
        <taxon>Nitriliruptoria</taxon>
        <taxon>Euzebyales</taxon>
    </lineage>
</organism>
<evidence type="ECO:0000313" key="9">
    <source>
        <dbReference type="Proteomes" id="UP000264006"/>
    </source>
</evidence>
<evidence type="ECO:0000256" key="3">
    <source>
        <dbReference type="ARBA" id="ARBA00022630"/>
    </source>
</evidence>
<dbReference type="SUPFAM" id="SSF55103">
    <property type="entry name" value="FAD-linked oxidases, C-terminal domain"/>
    <property type="match status" value="1"/>
</dbReference>
<dbReference type="InterPro" id="IPR016166">
    <property type="entry name" value="FAD-bd_PCMH"/>
</dbReference>
<dbReference type="PIRSF" id="PIRSF000136">
    <property type="entry name" value="LGO_GLO"/>
    <property type="match status" value="1"/>
</dbReference>
<evidence type="ECO:0000256" key="1">
    <source>
        <dbReference type="ARBA" id="ARBA00005147"/>
    </source>
</evidence>
<feature type="domain" description="FAD-binding PCMH-type" evidence="7">
    <location>
        <begin position="16"/>
        <end position="183"/>
    </location>
</feature>